<dbReference type="InterPro" id="IPR000210">
    <property type="entry name" value="BTB/POZ_dom"/>
</dbReference>
<feature type="domain" description="BTB" evidence="1">
    <location>
        <begin position="368"/>
        <end position="465"/>
    </location>
</feature>
<evidence type="ECO:0000313" key="2">
    <source>
        <dbReference type="EMBL" id="KAE9965014.1"/>
    </source>
</evidence>
<feature type="domain" description="BTB" evidence="1">
    <location>
        <begin position="9"/>
        <end position="79"/>
    </location>
</feature>
<name>A0A8H3UA92_VENIN</name>
<accession>A0A8H3UA92</accession>
<organism evidence="2 3">
    <name type="scientific">Venturia inaequalis</name>
    <name type="common">Apple scab fungus</name>
    <dbReference type="NCBI Taxonomy" id="5025"/>
    <lineage>
        <taxon>Eukaryota</taxon>
        <taxon>Fungi</taxon>
        <taxon>Dikarya</taxon>
        <taxon>Ascomycota</taxon>
        <taxon>Pezizomycotina</taxon>
        <taxon>Dothideomycetes</taxon>
        <taxon>Pleosporomycetidae</taxon>
        <taxon>Venturiales</taxon>
        <taxon>Venturiaceae</taxon>
        <taxon>Venturia</taxon>
    </lineage>
</organism>
<proteinExistence type="predicted"/>
<reference evidence="2 3" key="1">
    <citation type="submission" date="2019-11" db="EMBL/GenBank/DDBJ databases">
        <title>Venturia inaequalis Genome Resource.</title>
        <authorList>
            <person name="Lichtner F.J."/>
        </authorList>
    </citation>
    <scope>NUCLEOTIDE SEQUENCE [LARGE SCALE GENOMIC DNA]</scope>
    <source>
        <strain evidence="2">Bline_iso_100314</strain>
    </source>
</reference>
<evidence type="ECO:0000313" key="3">
    <source>
        <dbReference type="Proteomes" id="UP000433883"/>
    </source>
</evidence>
<dbReference type="SUPFAM" id="SSF54695">
    <property type="entry name" value="POZ domain"/>
    <property type="match status" value="1"/>
</dbReference>
<dbReference type="PANTHER" id="PTHR22744">
    <property type="entry name" value="HELIX LOOP HELIX PROTEIN 21-RELATED"/>
    <property type="match status" value="1"/>
</dbReference>
<dbReference type="PROSITE" id="PS50097">
    <property type="entry name" value="BTB"/>
    <property type="match status" value="2"/>
</dbReference>
<dbReference type="SMART" id="SM00225">
    <property type="entry name" value="BTB"/>
    <property type="match status" value="1"/>
</dbReference>
<dbReference type="Proteomes" id="UP000433883">
    <property type="component" value="Unassembled WGS sequence"/>
</dbReference>
<evidence type="ECO:0000259" key="1">
    <source>
        <dbReference type="PROSITE" id="PS50097"/>
    </source>
</evidence>
<dbReference type="EMBL" id="WNWQ01000645">
    <property type="protein sequence ID" value="KAE9965014.1"/>
    <property type="molecule type" value="Genomic_DNA"/>
</dbReference>
<dbReference type="AlphaFoldDB" id="A0A8H3UA92"/>
<comment type="caution">
    <text evidence="2">The sequence shown here is derived from an EMBL/GenBank/DDBJ whole genome shotgun (WGS) entry which is preliminary data.</text>
</comment>
<dbReference type="InterPro" id="IPR011333">
    <property type="entry name" value="SKP1/BTB/POZ_sf"/>
</dbReference>
<dbReference type="Gene3D" id="3.30.710.10">
    <property type="entry name" value="Potassium Channel Kv1.1, Chain A"/>
    <property type="match status" value="2"/>
</dbReference>
<sequence length="565" mass="62837">MKVAIDPDGDVLLVVGSNKSQVSLQVSSKVLSVASKMFKTMFFGQFKEAVELANSTTPYEVLVPDDEPVAMIALCSVLHHVEFTPDLSVLNLSDFAGVADKYDAVKACKLAGKAWLDHIYLQIYGMSGFLLIRLLNVSYIFDDYQKFKNISKMVLAHPDGCQHVRDFIPDAVGFPDSVPDTFATLRRDLEDIISERLMDPVTVMARGRKWYGITDHTSNKGGLSSCKHDVAKSYDYTWELTELGLWPITPRKWNLDTVIQSLAAFKGWTTAQNGVQLLNSFGAKCSACSCNTVDRMETLKSAHSNTVAFWYMHNTQLAKFFIISSSQQVSTTAFHYSNTIVKLNSMTEPQAKRIKLATPGNVVVDPDGDVLLLIGTDNSNPELSIQVSSKVLSVASKVFRAMFSRNFREDDNPDAILTLCKVLHFDTADLATTHDIAKLQGFAVVADKYDCVLACIFYGRVWLTLFWEDSCALPEILALAYLFDDPHTFKKVSATLLLSGDGVDAIRKFQKTTSIMFPVDVCGKSHHFSLFTSSFINGQIDALAKKRSNMEQMEPLDSTEMFPRS</sequence>
<gene>
    <name evidence="2" type="ORF">BLS_007915</name>
</gene>
<protein>
    <recommendedName>
        <fullName evidence="1">BTB domain-containing protein</fullName>
    </recommendedName>
</protein>
<dbReference type="PANTHER" id="PTHR22744:SF14">
    <property type="entry name" value="BTB DOMAIN-CONTAINING PROTEIN-RELATED"/>
    <property type="match status" value="1"/>
</dbReference>